<keyword evidence="12" id="KW-0697">Rotamase</keyword>
<evidence type="ECO:0000313" key="16">
    <source>
        <dbReference type="Proteomes" id="UP000023268"/>
    </source>
</evidence>
<dbReference type="GO" id="GO:0005886">
    <property type="term" value="C:plasma membrane"/>
    <property type="evidence" value="ECO:0007669"/>
    <property type="project" value="UniProtKB-SubCell"/>
</dbReference>
<dbReference type="STRING" id="1458275.AZ34_08950"/>
<dbReference type="InterPro" id="IPR000297">
    <property type="entry name" value="PPIase_PpiC"/>
</dbReference>
<evidence type="ECO:0000256" key="2">
    <source>
        <dbReference type="ARBA" id="ARBA00022475"/>
    </source>
</evidence>
<reference evidence="15 16" key="1">
    <citation type="submission" date="2014-02" db="EMBL/GenBank/DDBJ databases">
        <title>Draft Genome of Hylemonella gracilis isolated from the Niagara River.</title>
        <authorList>
            <person name="Pawlowski D.R."/>
            <person name="Koudelka G.B."/>
        </authorList>
    </citation>
    <scope>NUCLEOTIDE SEQUENCE [LARGE SCALE GENOMIC DNA]</scope>
    <source>
        <strain evidence="15 16">Niagara R</strain>
    </source>
</reference>
<keyword evidence="4 13" id="KW-0812">Transmembrane</keyword>
<dbReference type="PROSITE" id="PS50198">
    <property type="entry name" value="PPIC_PPIASE_2"/>
    <property type="match status" value="1"/>
</dbReference>
<organism evidence="15 16">
    <name type="scientific">Hylemonella gracilis str. Niagara R</name>
    <dbReference type="NCBI Taxonomy" id="1458275"/>
    <lineage>
        <taxon>Bacteria</taxon>
        <taxon>Pseudomonadati</taxon>
        <taxon>Pseudomonadota</taxon>
        <taxon>Betaproteobacteria</taxon>
        <taxon>Burkholderiales</taxon>
        <taxon>Comamonadaceae</taxon>
        <taxon>Hylemonella</taxon>
    </lineage>
</organism>
<accession>A0A016XGI1</accession>
<evidence type="ECO:0000256" key="5">
    <source>
        <dbReference type="ARBA" id="ARBA00022989"/>
    </source>
</evidence>
<protein>
    <recommendedName>
        <fullName evidence="10">Periplasmic chaperone PpiD</fullName>
    </recommendedName>
    <alternativeName>
        <fullName evidence="11">Periplasmic folding chaperone</fullName>
    </alternativeName>
</protein>
<keyword evidence="2" id="KW-1003">Cell membrane</keyword>
<dbReference type="InterPro" id="IPR023058">
    <property type="entry name" value="PPIase_PpiC_CS"/>
</dbReference>
<name>A0A016XGI1_9BURK</name>
<comment type="subcellular location">
    <subcellularLocation>
        <location evidence="1">Cell inner membrane</location>
        <topology evidence="1">Single-pass type II membrane protein</topology>
        <orientation evidence="1">Periplasmic side</orientation>
    </subcellularLocation>
</comment>
<evidence type="ECO:0000256" key="4">
    <source>
        <dbReference type="ARBA" id="ARBA00022692"/>
    </source>
</evidence>
<keyword evidence="5 13" id="KW-1133">Transmembrane helix</keyword>
<keyword evidence="3" id="KW-0997">Cell inner membrane</keyword>
<dbReference type="GO" id="GO:0003755">
    <property type="term" value="F:peptidyl-prolyl cis-trans isomerase activity"/>
    <property type="evidence" value="ECO:0007669"/>
    <property type="project" value="UniProtKB-KW"/>
</dbReference>
<evidence type="ECO:0000256" key="9">
    <source>
        <dbReference type="ARBA" id="ARBA00038408"/>
    </source>
</evidence>
<dbReference type="InterPro" id="IPR052029">
    <property type="entry name" value="PpiD_chaperone"/>
</dbReference>
<evidence type="ECO:0000256" key="8">
    <source>
        <dbReference type="ARBA" id="ARBA00023235"/>
    </source>
</evidence>
<dbReference type="PROSITE" id="PS01096">
    <property type="entry name" value="PPIC_PPIASE_1"/>
    <property type="match status" value="1"/>
</dbReference>
<evidence type="ECO:0000256" key="13">
    <source>
        <dbReference type="SAM" id="Phobius"/>
    </source>
</evidence>
<dbReference type="Pfam" id="PF13624">
    <property type="entry name" value="SurA_N_3"/>
    <property type="match status" value="1"/>
</dbReference>
<dbReference type="SUPFAM" id="SSF109998">
    <property type="entry name" value="Triger factor/SurA peptide-binding domain-like"/>
    <property type="match status" value="1"/>
</dbReference>
<feature type="transmembrane region" description="Helical" evidence="13">
    <location>
        <begin position="12"/>
        <end position="32"/>
    </location>
</feature>
<dbReference type="EMBL" id="JEMG01000001">
    <property type="protein sequence ID" value="EYC51199.1"/>
    <property type="molecule type" value="Genomic_DNA"/>
</dbReference>
<evidence type="ECO:0000256" key="1">
    <source>
        <dbReference type="ARBA" id="ARBA00004382"/>
    </source>
</evidence>
<dbReference type="OrthoDB" id="9812372at2"/>
<evidence type="ECO:0000259" key="14">
    <source>
        <dbReference type="PROSITE" id="PS50198"/>
    </source>
</evidence>
<dbReference type="SUPFAM" id="SSF54534">
    <property type="entry name" value="FKBP-like"/>
    <property type="match status" value="1"/>
</dbReference>
<evidence type="ECO:0000256" key="10">
    <source>
        <dbReference type="ARBA" id="ARBA00040743"/>
    </source>
</evidence>
<dbReference type="Gene3D" id="3.10.50.40">
    <property type="match status" value="1"/>
</dbReference>
<dbReference type="InterPro" id="IPR027304">
    <property type="entry name" value="Trigger_fact/SurA_dom_sf"/>
</dbReference>
<evidence type="ECO:0000313" key="15">
    <source>
        <dbReference type="EMBL" id="EYC51199.1"/>
    </source>
</evidence>
<keyword evidence="7" id="KW-0143">Chaperone</keyword>
<comment type="caution">
    <text evidence="15">The sequence shown here is derived from an EMBL/GenBank/DDBJ whole genome shotgun (WGS) entry which is preliminary data.</text>
</comment>
<evidence type="ECO:0000256" key="6">
    <source>
        <dbReference type="ARBA" id="ARBA00023136"/>
    </source>
</evidence>
<dbReference type="Pfam" id="PF13616">
    <property type="entry name" value="Rotamase_3"/>
    <property type="match status" value="1"/>
</dbReference>
<feature type="domain" description="PpiC" evidence="14">
    <location>
        <begin position="268"/>
        <end position="376"/>
    </location>
</feature>
<dbReference type="Gene3D" id="1.10.4030.10">
    <property type="entry name" value="Porin chaperone SurA, peptide-binding domain"/>
    <property type="match status" value="1"/>
</dbReference>
<dbReference type="AlphaFoldDB" id="A0A016XGI1"/>
<proteinExistence type="inferred from homology"/>
<evidence type="ECO:0000256" key="3">
    <source>
        <dbReference type="ARBA" id="ARBA00022519"/>
    </source>
</evidence>
<dbReference type="InterPro" id="IPR046357">
    <property type="entry name" value="PPIase_dom_sf"/>
</dbReference>
<comment type="similarity">
    <text evidence="9">Belongs to the PpiD chaperone family.</text>
</comment>
<dbReference type="Proteomes" id="UP000023268">
    <property type="component" value="Unassembled WGS sequence"/>
</dbReference>
<dbReference type="PANTHER" id="PTHR47529:SF1">
    <property type="entry name" value="PERIPLASMIC CHAPERONE PPID"/>
    <property type="match status" value="1"/>
</dbReference>
<dbReference type="eggNOG" id="COG0760">
    <property type="taxonomic scope" value="Bacteria"/>
</dbReference>
<evidence type="ECO:0000256" key="12">
    <source>
        <dbReference type="PROSITE-ProRule" id="PRU00278"/>
    </source>
</evidence>
<evidence type="ECO:0000256" key="7">
    <source>
        <dbReference type="ARBA" id="ARBA00023186"/>
    </source>
</evidence>
<dbReference type="RefSeq" id="WP_035607172.1">
    <property type="nucleotide sequence ID" value="NZ_JEMG01000001.1"/>
</dbReference>
<sequence>MFENLRKHNKILMAVLILLIVPSFVLVGIDGYTRMTQNDRVVARVGKLEITQGEWDAAHRSEADRLRQMMPNLDARLLDSDAVRRGVLERLVRERVLQQAAQEARLGVSDARLFQELQTIPAIAQLRRADNTMDVDTYRELLARQNLTPAAFEAQLRSDLILNQIQSSVSGTAVQAKTAADLALNAWLERREVQLARFTPADYAARVQVSEADLQAYWQANQGLFQAPEQARIEYIVLDIDTLRQEIRVNEQDLRSYYEQNVDRLSGPEERRASHILITAAKDAPAAERQKARAQAQALLDELRKAPANAQAKLFADLARKHSQDPGSASNGGDLGFFGRQAMTPPFEQAVFALKQGELSDVVETDFGYHLITVTGIRKPQAKTYAELRPSLETELRNQQAQARYAEAAEAFTNGVYEQSDSLKPVADQLRLNIQTATVNRDPAQGASDAQGVLTNARLLAAVFSDDAIQAKRNTEAVEISPSRLAAARVVQHLPARTLPLAEVQAAVRERVVSTRAAQLAREDGQAKLAAWKAAPAQAKLGAPEVVSRDQTRNIPRALLDAVLRADLQANGAGAVWVGVDLGEQGYALARVNRRVERAPVGDPAQQNQQRLEYLQRWTQAENEAYYQLLRERLKTRIDLPASAPKV</sequence>
<keyword evidence="8 12" id="KW-0413">Isomerase</keyword>
<evidence type="ECO:0000256" key="11">
    <source>
        <dbReference type="ARBA" id="ARBA00042775"/>
    </source>
</evidence>
<keyword evidence="6 13" id="KW-0472">Membrane</keyword>
<dbReference type="PANTHER" id="PTHR47529">
    <property type="entry name" value="PEPTIDYL-PROLYL CIS-TRANS ISOMERASE D"/>
    <property type="match status" value="1"/>
</dbReference>
<gene>
    <name evidence="15" type="ORF">AZ34_08950</name>
</gene>